<sequence>MMAGKNQPLYMAFLDLEKAFNRVPRDLIWHSLCSRGAPEEYIWWIQLLYANTTSVFPITVGVHQGSALFPLLFILCMNTPTADIQVPQPWSLLFADDIFQADETRSGLECQVRDWNEWLDMHGLCLNIKKTEYMECIPRHTMLALFTSCSWMTLGVWILH</sequence>
<reference evidence="4" key="2">
    <citation type="submission" date="2025-09" db="UniProtKB">
        <authorList>
            <consortium name="Ensembl"/>
        </authorList>
    </citation>
    <scope>IDENTIFICATION</scope>
</reference>
<organism evidence="4 5">
    <name type="scientific">Sinocyclocheilus rhinocerous</name>
    <dbReference type="NCBI Taxonomy" id="307959"/>
    <lineage>
        <taxon>Eukaryota</taxon>
        <taxon>Metazoa</taxon>
        <taxon>Chordata</taxon>
        <taxon>Craniata</taxon>
        <taxon>Vertebrata</taxon>
        <taxon>Euteleostomi</taxon>
        <taxon>Actinopterygii</taxon>
        <taxon>Neopterygii</taxon>
        <taxon>Teleostei</taxon>
        <taxon>Ostariophysi</taxon>
        <taxon>Cypriniformes</taxon>
        <taxon>Cyprinidae</taxon>
        <taxon>Cyprininae</taxon>
        <taxon>Sinocyclocheilus</taxon>
    </lineage>
</organism>
<dbReference type="GO" id="GO:0004523">
    <property type="term" value="F:RNA-DNA hybrid ribonuclease activity"/>
    <property type="evidence" value="ECO:0007669"/>
    <property type="project" value="UniProtKB-EC"/>
</dbReference>
<evidence type="ECO:0000313" key="4">
    <source>
        <dbReference type="Ensembl" id="ENSSRHP00000038712.1"/>
    </source>
</evidence>
<reference evidence="4" key="1">
    <citation type="submission" date="2025-08" db="UniProtKB">
        <authorList>
            <consortium name="Ensembl"/>
        </authorList>
    </citation>
    <scope>IDENTIFICATION</scope>
</reference>
<dbReference type="InterPro" id="IPR000477">
    <property type="entry name" value="RT_dom"/>
</dbReference>
<keyword evidence="5" id="KW-1185">Reference proteome</keyword>
<dbReference type="AlphaFoldDB" id="A0A673IM55"/>
<dbReference type="Gene3D" id="3.30.70.270">
    <property type="match status" value="1"/>
</dbReference>
<dbReference type="PROSITE" id="PS50878">
    <property type="entry name" value="RT_POL"/>
    <property type="match status" value="1"/>
</dbReference>
<evidence type="ECO:0000256" key="1">
    <source>
        <dbReference type="ARBA" id="ARBA00010879"/>
    </source>
</evidence>
<dbReference type="PANTHER" id="PTHR19446">
    <property type="entry name" value="REVERSE TRANSCRIPTASES"/>
    <property type="match status" value="1"/>
</dbReference>
<dbReference type="Ensembl" id="ENSSRHT00000039818.1">
    <property type="protein sequence ID" value="ENSSRHP00000038712.1"/>
    <property type="gene ID" value="ENSSRHG00000019731.1"/>
</dbReference>
<feature type="domain" description="Reverse transcriptase" evidence="3">
    <location>
        <begin position="1"/>
        <end position="156"/>
    </location>
</feature>
<evidence type="ECO:0000259" key="3">
    <source>
        <dbReference type="PROSITE" id="PS50878"/>
    </source>
</evidence>
<evidence type="ECO:0000256" key="2">
    <source>
        <dbReference type="ARBA" id="ARBA00012180"/>
    </source>
</evidence>
<name>A0A673IM55_9TELE</name>
<evidence type="ECO:0000313" key="5">
    <source>
        <dbReference type="Proteomes" id="UP000472270"/>
    </source>
</evidence>
<accession>A0A673IM55</accession>
<comment type="similarity">
    <text evidence="1">Belongs to the beta type-B retroviral polymerase family. HERV class-II K(HML-2) pol subfamily.</text>
</comment>
<dbReference type="EC" id="3.1.26.4" evidence="2"/>
<protein>
    <recommendedName>
        <fullName evidence="2">ribonuclease H</fullName>
        <ecNumber evidence="2">3.1.26.4</ecNumber>
    </recommendedName>
</protein>
<dbReference type="InterPro" id="IPR043128">
    <property type="entry name" value="Rev_trsase/Diguanyl_cyclase"/>
</dbReference>
<proteinExistence type="inferred from homology"/>
<dbReference type="Proteomes" id="UP000472270">
    <property type="component" value="Unassembled WGS sequence"/>
</dbReference>
<dbReference type="Pfam" id="PF00078">
    <property type="entry name" value="RVT_1"/>
    <property type="match status" value="1"/>
</dbReference>